<accession>A0A0C3FE20</accession>
<organism evidence="2 3">
    <name type="scientific">Piloderma croceum (strain F 1598)</name>
    <dbReference type="NCBI Taxonomy" id="765440"/>
    <lineage>
        <taxon>Eukaryota</taxon>
        <taxon>Fungi</taxon>
        <taxon>Dikarya</taxon>
        <taxon>Basidiomycota</taxon>
        <taxon>Agaricomycotina</taxon>
        <taxon>Agaricomycetes</taxon>
        <taxon>Agaricomycetidae</taxon>
        <taxon>Atheliales</taxon>
        <taxon>Atheliaceae</taxon>
        <taxon>Piloderma</taxon>
    </lineage>
</organism>
<dbReference type="CDD" id="cd12087">
    <property type="entry name" value="TM_EGFR-like"/>
    <property type="match status" value="1"/>
</dbReference>
<feature type="transmembrane region" description="Helical" evidence="1">
    <location>
        <begin position="191"/>
        <end position="213"/>
    </location>
</feature>
<dbReference type="OrthoDB" id="2872628at2759"/>
<reference evidence="3" key="2">
    <citation type="submission" date="2015-01" db="EMBL/GenBank/DDBJ databases">
        <title>Evolutionary Origins and Diversification of the Mycorrhizal Mutualists.</title>
        <authorList>
            <consortium name="DOE Joint Genome Institute"/>
            <consortium name="Mycorrhizal Genomics Consortium"/>
            <person name="Kohler A."/>
            <person name="Kuo A."/>
            <person name="Nagy L.G."/>
            <person name="Floudas D."/>
            <person name="Copeland A."/>
            <person name="Barry K.W."/>
            <person name="Cichocki N."/>
            <person name="Veneault-Fourrey C."/>
            <person name="LaButti K."/>
            <person name="Lindquist E.A."/>
            <person name="Lipzen A."/>
            <person name="Lundell T."/>
            <person name="Morin E."/>
            <person name="Murat C."/>
            <person name="Riley R."/>
            <person name="Ohm R."/>
            <person name="Sun H."/>
            <person name="Tunlid A."/>
            <person name="Henrissat B."/>
            <person name="Grigoriev I.V."/>
            <person name="Hibbett D.S."/>
            <person name="Martin F."/>
        </authorList>
    </citation>
    <scope>NUCLEOTIDE SEQUENCE [LARGE SCALE GENOMIC DNA]</scope>
    <source>
        <strain evidence="3">F 1598</strain>
    </source>
</reference>
<keyword evidence="1" id="KW-0472">Membrane</keyword>
<dbReference type="AlphaFoldDB" id="A0A0C3FE20"/>
<keyword evidence="1" id="KW-0812">Transmembrane</keyword>
<reference evidence="2 3" key="1">
    <citation type="submission" date="2014-04" db="EMBL/GenBank/DDBJ databases">
        <authorList>
            <consortium name="DOE Joint Genome Institute"/>
            <person name="Kuo A."/>
            <person name="Tarkka M."/>
            <person name="Buscot F."/>
            <person name="Kohler A."/>
            <person name="Nagy L.G."/>
            <person name="Floudas D."/>
            <person name="Copeland A."/>
            <person name="Barry K.W."/>
            <person name="Cichocki N."/>
            <person name="Veneault-Fourrey C."/>
            <person name="LaButti K."/>
            <person name="Lindquist E.A."/>
            <person name="Lipzen A."/>
            <person name="Lundell T."/>
            <person name="Morin E."/>
            <person name="Murat C."/>
            <person name="Sun H."/>
            <person name="Tunlid A."/>
            <person name="Henrissat B."/>
            <person name="Grigoriev I.V."/>
            <person name="Hibbett D.S."/>
            <person name="Martin F."/>
            <person name="Nordberg H.P."/>
            <person name="Cantor M.N."/>
            <person name="Hua S.X."/>
        </authorList>
    </citation>
    <scope>NUCLEOTIDE SEQUENCE [LARGE SCALE GENOMIC DNA]</scope>
    <source>
        <strain evidence="2 3">F 1598</strain>
    </source>
</reference>
<dbReference type="HOGENOM" id="CLU_874682_0_0_1"/>
<dbReference type="InParanoid" id="A0A0C3FE20"/>
<dbReference type="Proteomes" id="UP000054166">
    <property type="component" value="Unassembled WGS sequence"/>
</dbReference>
<protein>
    <submittedName>
        <fullName evidence="2">Uncharacterized protein</fullName>
    </submittedName>
</protein>
<keyword evidence="1" id="KW-1133">Transmembrane helix</keyword>
<dbReference type="EMBL" id="KN833018">
    <property type="protein sequence ID" value="KIM78159.1"/>
    <property type="molecule type" value="Genomic_DNA"/>
</dbReference>
<evidence type="ECO:0000256" key="1">
    <source>
        <dbReference type="SAM" id="Phobius"/>
    </source>
</evidence>
<keyword evidence="3" id="KW-1185">Reference proteome</keyword>
<name>A0A0C3FE20_PILCF</name>
<evidence type="ECO:0000313" key="2">
    <source>
        <dbReference type="EMBL" id="KIM78159.1"/>
    </source>
</evidence>
<gene>
    <name evidence="2" type="ORF">PILCRDRAFT_824625</name>
</gene>
<evidence type="ECO:0000313" key="3">
    <source>
        <dbReference type="Proteomes" id="UP000054166"/>
    </source>
</evidence>
<proteinExistence type="predicted"/>
<sequence>MSMYNIDDTNATISYKMGQSNNSWFHKNATWALGNVADPAKCYNRTYTVNAYQCGSSDGCDIQIPFTGSGISVFVIQSSNVLNTTITLDSNLSTIASMPNLPGPGNPLVYDFALYTVQYLAAANHILDISLSDYTFGSGTTSDSMLRFDYVAVNETSPTVVSPSPSGASTTSLLLPGSSTMSHAHSATGSIIGGAVGGSTVIAAVIFALLCYWRQQRSRKAAVLNPQPDPGVDTKQTDFDPSVALYGSHLPSSMEYTQPLIQSGSSNSTISDYPSNRRANSYIPPVSNSHVYTPSVHQQNVYPAVAACDGNIVSVWQR</sequence>